<reference evidence="3 4" key="1">
    <citation type="submission" date="2017-10" db="EMBL/GenBank/DDBJ databases">
        <title>Comparative genomics in systemic dimorphic fungi from Ajellomycetaceae.</title>
        <authorList>
            <person name="Munoz J.F."/>
            <person name="Mcewen J.G."/>
            <person name="Clay O.K."/>
            <person name="Cuomo C.A."/>
        </authorList>
    </citation>
    <scope>NUCLEOTIDE SEQUENCE [LARGE SCALE GENOMIC DNA]</scope>
    <source>
        <strain evidence="3 4">UAMH7299</strain>
    </source>
</reference>
<comment type="caution">
    <text evidence="3">The sequence shown here is derived from an EMBL/GenBank/DDBJ whole genome shotgun (WGS) entry which is preliminary data.</text>
</comment>
<evidence type="ECO:0000256" key="1">
    <source>
        <dbReference type="SAM" id="Coils"/>
    </source>
</evidence>
<feature type="coiled-coil region" evidence="1">
    <location>
        <begin position="76"/>
        <end position="106"/>
    </location>
</feature>
<organism evidence="3 4">
    <name type="scientific">Polytolypa hystricis (strain UAMH7299)</name>
    <dbReference type="NCBI Taxonomy" id="1447883"/>
    <lineage>
        <taxon>Eukaryota</taxon>
        <taxon>Fungi</taxon>
        <taxon>Dikarya</taxon>
        <taxon>Ascomycota</taxon>
        <taxon>Pezizomycotina</taxon>
        <taxon>Eurotiomycetes</taxon>
        <taxon>Eurotiomycetidae</taxon>
        <taxon>Onygenales</taxon>
        <taxon>Onygenales incertae sedis</taxon>
        <taxon>Polytolypa</taxon>
    </lineage>
</organism>
<feature type="region of interest" description="Disordered" evidence="2">
    <location>
        <begin position="1"/>
        <end position="23"/>
    </location>
</feature>
<protein>
    <submittedName>
        <fullName evidence="3">Uncharacterized protein</fullName>
    </submittedName>
</protein>
<dbReference type="OrthoDB" id="5428081at2759"/>
<accession>A0A2B7WM99</accession>
<keyword evidence="1" id="KW-0175">Coiled coil</keyword>
<sequence>MSRYAASKMQKSASAAASGLSPRAKRMVLAGATALVVMTGTMWGAGLKMNQEAKQELQRQHVISIDEKIHSLEVAREGLVGKRNALETQIRELEKRQEERKRTRANEGREG</sequence>
<feature type="compositionally biased region" description="Low complexity" evidence="2">
    <location>
        <begin position="1"/>
        <end position="18"/>
    </location>
</feature>
<dbReference type="Proteomes" id="UP000224634">
    <property type="component" value="Unassembled WGS sequence"/>
</dbReference>
<name>A0A2B7WM99_POLH7</name>
<keyword evidence="4" id="KW-1185">Reference proteome</keyword>
<evidence type="ECO:0000313" key="4">
    <source>
        <dbReference type="Proteomes" id="UP000224634"/>
    </source>
</evidence>
<dbReference type="AlphaFoldDB" id="A0A2B7WM99"/>
<evidence type="ECO:0000256" key="2">
    <source>
        <dbReference type="SAM" id="MobiDB-lite"/>
    </source>
</evidence>
<proteinExistence type="predicted"/>
<gene>
    <name evidence="3" type="ORF">AJ80_09668</name>
</gene>
<evidence type="ECO:0000313" key="3">
    <source>
        <dbReference type="EMBL" id="PGG97641.1"/>
    </source>
</evidence>
<dbReference type="EMBL" id="PDNA01000315">
    <property type="protein sequence ID" value="PGG97641.1"/>
    <property type="molecule type" value="Genomic_DNA"/>
</dbReference>